<dbReference type="Proteomes" id="UP000680839">
    <property type="component" value="Chromosome"/>
</dbReference>
<gene>
    <name evidence="1" type="ORF">KMZ29_06270</name>
</gene>
<dbReference type="RefSeq" id="WP_215622918.1">
    <property type="nucleotide sequence ID" value="NZ_CP076134.1"/>
</dbReference>
<dbReference type="Gene3D" id="3.40.50.300">
    <property type="entry name" value="P-loop containing nucleotide triphosphate hydrolases"/>
    <property type="match status" value="1"/>
</dbReference>
<dbReference type="InterPro" id="IPR027417">
    <property type="entry name" value="P-loop_NTPase"/>
</dbReference>
<proteinExistence type="predicted"/>
<dbReference type="AlphaFoldDB" id="A0A975NGS5"/>
<sequence>MQTVWRPKLTLSGQNFEKDVRRIARLLWSEAQFGGAQIVDDRERDGVFETRDAVHVVECTISRSRDKAVEDAKKTAELVQKYRKTSRKHVNGWLVTRDEPTADQRTAIQRFEHSVRILGFEQFRSQLFNGAEYLRCRVPYRFGSVADPITKAAITDAKIIPIDLFNEAAQTAINQDSYIQGLITGSVTRTVLLGEYGSGKSMTLRNFFFRCNDAYLRNTSHVVPVYLNLRDHTGQSEPVEALERHARIIGYPGSSSDLVRAWRGGLVNLLLDGFDEMATTGWGGSLQKVQAHRFSGMTLVRRFVSESPSNTSIIVAGRHNFFDSTKEMAKSLGVERGFQILYTQDFSEAQAREFLSLLGIASPLPDWMPRRPLLLAYLAGRGFLQASAAKQSVDLGPAEGWDHLLAMICEREAQQDSRLDPTTVRLIIERLATIARSTEDGRGRIDILTIQNTFRDVAGFPPDDAAQQFILRLPALGPSSLEDSSREFVDPQIADAARAGDVIRYVEHPYASAANAFESVVCPLGEIAINIVSNKISAQTIKPAIFLNALNVACNPDINSQLAMDLANILTRSPEVALVDKAIIRAAVCDYLLIDDFSRKFSNLIFQDCLFNTCEISRDVHPDNLPQFEKCVFGTLDGFFGGSDLPMNFRDCDVSSFVLGGNTAAQILHLDIPEGLKILLTVLRKLFLQPGSGRQEAAFYRGALDSRAERIVPEVLNLIARFSIAEKSRYRGLDLWRPNRTETFRVRQILAAPMTSPDPLVKAAREL</sequence>
<accession>A0A975NGS5</accession>
<reference evidence="1" key="1">
    <citation type="submission" date="2021-06" db="EMBL/GenBank/DDBJ databases">
        <title>Bradyrhizobium sp. S2-20-1 Genome sequencing.</title>
        <authorList>
            <person name="Jin L."/>
        </authorList>
    </citation>
    <scope>NUCLEOTIDE SEQUENCE</scope>
    <source>
        <strain evidence="1">S2-20-1</strain>
    </source>
</reference>
<organism evidence="1 2">
    <name type="scientific">Bradyrhizobium sediminis</name>
    <dbReference type="NCBI Taxonomy" id="2840469"/>
    <lineage>
        <taxon>Bacteria</taxon>
        <taxon>Pseudomonadati</taxon>
        <taxon>Pseudomonadota</taxon>
        <taxon>Alphaproteobacteria</taxon>
        <taxon>Hyphomicrobiales</taxon>
        <taxon>Nitrobacteraceae</taxon>
        <taxon>Bradyrhizobium</taxon>
    </lineage>
</organism>
<name>A0A975NGS5_9BRAD</name>
<evidence type="ECO:0000313" key="2">
    <source>
        <dbReference type="Proteomes" id="UP000680839"/>
    </source>
</evidence>
<dbReference type="EMBL" id="CP076134">
    <property type="protein sequence ID" value="QWG14286.1"/>
    <property type="molecule type" value="Genomic_DNA"/>
</dbReference>
<evidence type="ECO:0000313" key="1">
    <source>
        <dbReference type="EMBL" id="QWG14286.1"/>
    </source>
</evidence>
<evidence type="ECO:0008006" key="3">
    <source>
        <dbReference type="Google" id="ProtNLM"/>
    </source>
</evidence>
<protein>
    <recommendedName>
        <fullName evidence="3">NACHT domain-containing protein</fullName>
    </recommendedName>
</protein>